<reference evidence="8" key="1">
    <citation type="submission" date="2022-01" db="EMBL/GenBank/DDBJ databases">
        <title>Gordonia xiamenensis sp. nov., isolated from surface seawater in Xiamen.</title>
        <authorList>
            <person name="He Y.F."/>
        </authorList>
    </citation>
    <scope>NUCLEOTIDE SEQUENCE</scope>
    <source>
        <strain evidence="8">GW1C4-4</strain>
    </source>
</reference>
<dbReference type="Proteomes" id="UP001108089">
    <property type="component" value="Unassembled WGS sequence"/>
</dbReference>
<evidence type="ECO:0000256" key="3">
    <source>
        <dbReference type="ARBA" id="ARBA00022651"/>
    </source>
</evidence>
<dbReference type="SUPFAM" id="SSF53474">
    <property type="entry name" value="alpha/beta-Hydrolases"/>
    <property type="match status" value="1"/>
</dbReference>
<dbReference type="InterPro" id="IPR043595">
    <property type="entry name" value="FaeB/C/D"/>
</dbReference>
<proteinExistence type="predicted"/>
<keyword evidence="2" id="KW-0964">Secreted</keyword>
<comment type="caution">
    <text evidence="8">The sequence shown here is derived from an EMBL/GenBank/DDBJ whole genome shotgun (WGS) entry which is preliminary data.</text>
</comment>
<keyword evidence="3" id="KW-0858">Xylan degradation</keyword>
<protein>
    <submittedName>
        <fullName evidence="8">Polyhydroxybutyrate depolymerase</fullName>
    </submittedName>
</protein>
<evidence type="ECO:0000256" key="5">
    <source>
        <dbReference type="ARBA" id="ARBA00022801"/>
    </source>
</evidence>
<dbReference type="EMBL" id="JAKGCU010000003">
    <property type="protein sequence ID" value="MCF3938008.1"/>
    <property type="molecule type" value="Genomic_DNA"/>
</dbReference>
<accession>A0ABS9DFZ0</accession>
<name>A0ABS9DFZ0_9ACTN</name>
<keyword evidence="4" id="KW-0732">Signal</keyword>
<evidence type="ECO:0000313" key="8">
    <source>
        <dbReference type="EMBL" id="MCF3938008.1"/>
    </source>
</evidence>
<keyword evidence="9" id="KW-1185">Reference proteome</keyword>
<evidence type="ECO:0000313" key="9">
    <source>
        <dbReference type="Proteomes" id="UP001108089"/>
    </source>
</evidence>
<evidence type="ECO:0000256" key="1">
    <source>
        <dbReference type="ARBA" id="ARBA00004613"/>
    </source>
</evidence>
<keyword evidence="7" id="KW-0624">Polysaccharide degradation</keyword>
<dbReference type="PANTHER" id="PTHR38050:SF2">
    <property type="entry name" value="FERULOYL ESTERASE C-RELATED"/>
    <property type="match status" value="1"/>
</dbReference>
<keyword evidence="5" id="KW-0378">Hydrolase</keyword>
<comment type="subcellular location">
    <subcellularLocation>
        <location evidence="1">Secreted</location>
    </subcellularLocation>
</comment>
<evidence type="ECO:0000256" key="2">
    <source>
        <dbReference type="ARBA" id="ARBA00022525"/>
    </source>
</evidence>
<dbReference type="RefSeq" id="WP_235722723.1">
    <property type="nucleotide sequence ID" value="NZ_JAKGCU010000003.1"/>
</dbReference>
<evidence type="ECO:0000256" key="4">
    <source>
        <dbReference type="ARBA" id="ARBA00022729"/>
    </source>
</evidence>
<dbReference type="Gene3D" id="3.40.50.1820">
    <property type="entry name" value="alpha/beta hydrolase"/>
    <property type="match status" value="1"/>
</dbReference>
<keyword evidence="6" id="KW-0119">Carbohydrate metabolism</keyword>
<organism evidence="8 9">
    <name type="scientific">Gordonia tangerina</name>
    <dbReference type="NCBI Taxonomy" id="2911060"/>
    <lineage>
        <taxon>Bacteria</taxon>
        <taxon>Bacillati</taxon>
        <taxon>Actinomycetota</taxon>
        <taxon>Actinomycetes</taxon>
        <taxon>Mycobacteriales</taxon>
        <taxon>Gordoniaceae</taxon>
        <taxon>Gordonia</taxon>
    </lineage>
</organism>
<sequence>MSGSRRRIRRRLSVVWLGLILASGLGASLAPAVTATPLPPFDAPAPHGHHAAVHPVSGCAGNSVRPGSSMVRSVSVGGVTRRFRVHVPAFYPGTVPVPLILAYHGRAERAAAFERYTGLSGLPAVVVYPVAAPGRGGASAWQGAPYSSPRADDVGFTRAMLRDLRSRFCVDRGRTYAIGRSNGGGLVAMLACRLPADFAGFATVGAAVYQQAVAGCAHGPAISLIDFHGTADRTIAYRGGTKLGASYLSTSSWLRRWTQRAGCVDAPLVVPMNRAVDRISWPLCARPEAAVVHYRLGGGTHRWPAPIPGHSTGSVGDTVSATELIWQFFLTHPRLGSS</sequence>
<dbReference type="InterPro" id="IPR029058">
    <property type="entry name" value="AB_hydrolase_fold"/>
</dbReference>
<dbReference type="PANTHER" id="PTHR38050">
    <property type="match status" value="1"/>
</dbReference>
<evidence type="ECO:0000256" key="6">
    <source>
        <dbReference type="ARBA" id="ARBA00023277"/>
    </source>
</evidence>
<evidence type="ECO:0000256" key="7">
    <source>
        <dbReference type="ARBA" id="ARBA00023326"/>
    </source>
</evidence>
<gene>
    <name evidence="8" type="ORF">L1892_06410</name>
</gene>